<dbReference type="PROSITE" id="PS00028">
    <property type="entry name" value="ZINC_FINGER_C2H2_1"/>
    <property type="match status" value="1"/>
</dbReference>
<dbReference type="GO" id="GO:0008270">
    <property type="term" value="F:zinc ion binding"/>
    <property type="evidence" value="ECO:0007669"/>
    <property type="project" value="UniProtKB-KW"/>
</dbReference>
<keyword evidence="1" id="KW-0862">Zinc</keyword>
<accession>A0A8H7RLQ7</accession>
<comment type="caution">
    <text evidence="4">The sequence shown here is derived from an EMBL/GenBank/DDBJ whole genome shotgun (WGS) entry which is preliminary data.</text>
</comment>
<feature type="compositionally biased region" description="Acidic residues" evidence="2">
    <location>
        <begin position="202"/>
        <end position="223"/>
    </location>
</feature>
<keyword evidence="1" id="KW-0863">Zinc-finger</keyword>
<name>A0A8H7RLQ7_9FUNG</name>
<feature type="region of interest" description="Disordered" evidence="2">
    <location>
        <begin position="195"/>
        <end position="223"/>
    </location>
</feature>
<dbReference type="AlphaFoldDB" id="A0A8H7RLQ7"/>
<feature type="region of interest" description="Disordered" evidence="2">
    <location>
        <begin position="90"/>
        <end position="138"/>
    </location>
</feature>
<keyword evidence="5" id="KW-1185">Reference proteome</keyword>
<dbReference type="PROSITE" id="PS50157">
    <property type="entry name" value="ZINC_FINGER_C2H2_2"/>
    <property type="match status" value="1"/>
</dbReference>
<dbReference type="OrthoDB" id="2152896at2759"/>
<sequence length="223" mass="25275">MTCSAPTSCTFDNHLIHEKTNLPSPPNSSCGDEREPELTPNTNTIPPPPITHYTTADLSENYTIDHSKLNIIEKEQYTLKLQKDNHVISSTTPSFTSNTTSSFSPSLKRSLPLSSDEEDSSDIDDSTETTKRKKPALSETHRCNDCGKLYKHLKSLFKHQWEHSEYWEASSKLSLTKHQQVQMLEAASILANMKKQNINNQDTDDSEEDNDHDEYEEGEISLM</sequence>
<dbReference type="Proteomes" id="UP000650833">
    <property type="component" value="Unassembled WGS sequence"/>
</dbReference>
<evidence type="ECO:0000256" key="1">
    <source>
        <dbReference type="PROSITE-ProRule" id="PRU00042"/>
    </source>
</evidence>
<protein>
    <recommendedName>
        <fullName evidence="3">C2H2-type domain-containing protein</fullName>
    </recommendedName>
</protein>
<organism evidence="4 5">
    <name type="scientific">Mucor plumbeus</name>
    <dbReference type="NCBI Taxonomy" id="97098"/>
    <lineage>
        <taxon>Eukaryota</taxon>
        <taxon>Fungi</taxon>
        <taxon>Fungi incertae sedis</taxon>
        <taxon>Mucoromycota</taxon>
        <taxon>Mucoromycotina</taxon>
        <taxon>Mucoromycetes</taxon>
        <taxon>Mucorales</taxon>
        <taxon>Mucorineae</taxon>
        <taxon>Mucoraceae</taxon>
        <taxon>Mucor</taxon>
    </lineage>
</organism>
<reference evidence="4" key="1">
    <citation type="submission" date="2020-12" db="EMBL/GenBank/DDBJ databases">
        <title>Metabolic potential, ecology and presence of endohyphal bacteria is reflected in genomic diversity of Mucoromycotina.</title>
        <authorList>
            <person name="Muszewska A."/>
            <person name="Okrasinska A."/>
            <person name="Steczkiewicz K."/>
            <person name="Drgas O."/>
            <person name="Orlowska M."/>
            <person name="Perlinska-Lenart U."/>
            <person name="Aleksandrzak-Piekarczyk T."/>
            <person name="Szatraj K."/>
            <person name="Zielenkiewicz U."/>
            <person name="Pilsyk S."/>
            <person name="Malc E."/>
            <person name="Mieczkowski P."/>
            <person name="Kruszewska J.S."/>
            <person name="Biernat P."/>
            <person name="Pawlowska J."/>
        </authorList>
    </citation>
    <scope>NUCLEOTIDE SEQUENCE</scope>
    <source>
        <strain evidence="4">CBS 226.32</strain>
    </source>
</reference>
<feature type="domain" description="C2H2-type" evidence="3">
    <location>
        <begin position="141"/>
        <end position="168"/>
    </location>
</feature>
<dbReference type="EMBL" id="JAEPRC010000039">
    <property type="protein sequence ID" value="KAG2213274.1"/>
    <property type="molecule type" value="Genomic_DNA"/>
</dbReference>
<dbReference type="InterPro" id="IPR013087">
    <property type="entry name" value="Znf_C2H2_type"/>
</dbReference>
<gene>
    <name evidence="4" type="ORF">INT46_002495</name>
</gene>
<evidence type="ECO:0000256" key="2">
    <source>
        <dbReference type="SAM" id="MobiDB-lite"/>
    </source>
</evidence>
<evidence type="ECO:0000313" key="5">
    <source>
        <dbReference type="Proteomes" id="UP000650833"/>
    </source>
</evidence>
<proteinExistence type="predicted"/>
<feature type="compositionally biased region" description="Acidic residues" evidence="2">
    <location>
        <begin position="115"/>
        <end position="127"/>
    </location>
</feature>
<keyword evidence="1" id="KW-0479">Metal-binding</keyword>
<feature type="compositionally biased region" description="Low complexity" evidence="2">
    <location>
        <begin position="90"/>
        <end position="114"/>
    </location>
</feature>
<evidence type="ECO:0000259" key="3">
    <source>
        <dbReference type="PROSITE" id="PS50157"/>
    </source>
</evidence>
<feature type="region of interest" description="Disordered" evidence="2">
    <location>
        <begin position="17"/>
        <end position="52"/>
    </location>
</feature>
<evidence type="ECO:0000313" key="4">
    <source>
        <dbReference type="EMBL" id="KAG2213274.1"/>
    </source>
</evidence>